<dbReference type="GO" id="GO:0004335">
    <property type="term" value="F:galactokinase activity"/>
    <property type="evidence" value="ECO:0007669"/>
    <property type="project" value="UniProtKB-EC"/>
</dbReference>
<dbReference type="InterPro" id="IPR000705">
    <property type="entry name" value="Galactokinase"/>
</dbReference>
<evidence type="ECO:0000256" key="1">
    <source>
        <dbReference type="ARBA" id="ARBA00004947"/>
    </source>
</evidence>
<protein>
    <recommendedName>
        <fullName evidence="4">Galactokinase</fullName>
        <ecNumber evidence="3">2.7.1.6</ecNumber>
    </recommendedName>
    <alternativeName>
        <fullName evidence="11">Galactose kinase</fullName>
    </alternativeName>
</protein>
<evidence type="ECO:0000259" key="13">
    <source>
        <dbReference type="Pfam" id="PF00288"/>
    </source>
</evidence>
<dbReference type="PROSITE" id="PS00627">
    <property type="entry name" value="GHMP_KINASES_ATP"/>
    <property type="match status" value="1"/>
</dbReference>
<evidence type="ECO:0000256" key="5">
    <source>
        <dbReference type="ARBA" id="ARBA00022679"/>
    </source>
</evidence>
<dbReference type="InterPro" id="IPR006204">
    <property type="entry name" value="GHMP_kinase_N_dom"/>
</dbReference>
<evidence type="ECO:0000259" key="15">
    <source>
        <dbReference type="Pfam" id="PF10509"/>
    </source>
</evidence>
<dbReference type="InterPro" id="IPR020568">
    <property type="entry name" value="Ribosomal_Su5_D2-typ_SF"/>
</dbReference>
<comment type="similarity">
    <text evidence="2">Belongs to the GHMP kinase family. GalK subfamily.</text>
</comment>
<dbReference type="EC" id="2.7.1.6" evidence="3"/>
<proteinExistence type="inferred from homology"/>
<keyword evidence="8" id="KW-0067">ATP-binding</keyword>
<sequence length="513" mass="56824">MAASLPIPLVSTLDEVHNDISVASKTSSRWDLLVSEFERFFDKKPDFIARAPGRVNLIGEHIDYALFGVFPAAIERDILIACAPRENDFSGRIVIDNMESKYERQSFTPVIDPSGNWFLEIDKTQLRWESYVKAGYYGVLEHFFRDKLTKPVGCDMLVTGSVPAGSGLSSSAAMVVASTLAFLCANNRLDQVTKGSLVEIAMENERRVVEGKMDQAASVISNAQSALYITFHPRLSAEPIPLPITTPKAVFVCANSLVVADKVVSSKFRYNLRVVETLVAARVLGRHLNISISKSEKITLKQVLGRFLGSSDDDEIGPEDLLKGLELIIPKVDCLRKGDPDVGYTLEEMVEASGLSQEEFHELYLSWVDVEATHFQLYKRALHVFTEALRVLQFREVCTRAEASLKTLEELGRLMNESQASCAELFQCSCPELDGLTQLARDAGAYGSRLTGAGWGGCSVSLVSEDRVEEFIRKVGQTYRPYHGFTPEKLHEVIFATKPSSGASAHYLHRVSL</sequence>
<feature type="domain" description="GHMP kinase C-terminal" evidence="14">
    <location>
        <begin position="406"/>
        <end position="479"/>
    </location>
</feature>
<dbReference type="InterPro" id="IPR014721">
    <property type="entry name" value="Ribsml_uS5_D2-typ_fold_subgr"/>
</dbReference>
<keyword evidence="6" id="KW-0547">Nucleotide-binding</keyword>
<dbReference type="PRINTS" id="PR00473">
    <property type="entry name" value="GALCTOKINASE"/>
</dbReference>
<evidence type="ECO:0000256" key="7">
    <source>
        <dbReference type="ARBA" id="ARBA00022777"/>
    </source>
</evidence>
<evidence type="ECO:0000256" key="11">
    <source>
        <dbReference type="ARBA" id="ARBA00029590"/>
    </source>
</evidence>
<dbReference type="SUPFAM" id="SSF55060">
    <property type="entry name" value="GHMP Kinase, C-terminal domain"/>
    <property type="match status" value="1"/>
</dbReference>
<comment type="catalytic activity">
    <reaction evidence="12">
        <text>alpha-D-galactose + ATP = alpha-D-galactose 1-phosphate + ADP + H(+)</text>
        <dbReference type="Rhea" id="RHEA:13553"/>
        <dbReference type="ChEBI" id="CHEBI:15378"/>
        <dbReference type="ChEBI" id="CHEBI:28061"/>
        <dbReference type="ChEBI" id="CHEBI:30616"/>
        <dbReference type="ChEBI" id="CHEBI:58336"/>
        <dbReference type="ChEBI" id="CHEBI:456216"/>
        <dbReference type="EC" id="2.7.1.6"/>
    </reaction>
    <physiologicalReaction direction="left-to-right" evidence="12">
        <dbReference type="Rhea" id="RHEA:13554"/>
    </physiologicalReaction>
</comment>
<evidence type="ECO:0000256" key="10">
    <source>
        <dbReference type="ARBA" id="ARBA00023277"/>
    </source>
</evidence>
<dbReference type="GO" id="GO:0005524">
    <property type="term" value="F:ATP binding"/>
    <property type="evidence" value="ECO:0007669"/>
    <property type="project" value="UniProtKB-KW"/>
</dbReference>
<evidence type="ECO:0000256" key="12">
    <source>
        <dbReference type="ARBA" id="ARBA00049538"/>
    </source>
</evidence>
<dbReference type="PANTHER" id="PTHR10457:SF7">
    <property type="entry name" value="GALACTOKINASE-RELATED"/>
    <property type="match status" value="1"/>
</dbReference>
<evidence type="ECO:0000259" key="14">
    <source>
        <dbReference type="Pfam" id="PF08544"/>
    </source>
</evidence>
<keyword evidence="10" id="KW-0119">Carbohydrate metabolism</keyword>
<dbReference type="InterPro" id="IPR019539">
    <property type="entry name" value="GalKase_N"/>
</dbReference>
<gene>
    <name evidence="16" type="ORF">Clacol_002546</name>
</gene>
<dbReference type="InterPro" id="IPR036554">
    <property type="entry name" value="GHMP_kinase_C_sf"/>
</dbReference>
<dbReference type="GO" id="GO:0006012">
    <property type="term" value="P:galactose metabolic process"/>
    <property type="evidence" value="ECO:0007669"/>
    <property type="project" value="UniProtKB-KW"/>
</dbReference>
<dbReference type="NCBIfam" id="TIGR00131">
    <property type="entry name" value="gal_kin"/>
    <property type="match status" value="1"/>
</dbReference>
<keyword evidence="7" id="KW-0418">Kinase</keyword>
<dbReference type="PANTHER" id="PTHR10457">
    <property type="entry name" value="MEVALONATE KINASE/GALACTOKINASE"/>
    <property type="match status" value="1"/>
</dbReference>
<dbReference type="Pfam" id="PF10509">
    <property type="entry name" value="GalKase_gal_bdg"/>
    <property type="match status" value="1"/>
</dbReference>
<dbReference type="SUPFAM" id="SSF54211">
    <property type="entry name" value="Ribosomal protein S5 domain 2-like"/>
    <property type="match status" value="1"/>
</dbReference>
<organism evidence="16 17">
    <name type="scientific">Clathrus columnatus</name>
    <dbReference type="NCBI Taxonomy" id="1419009"/>
    <lineage>
        <taxon>Eukaryota</taxon>
        <taxon>Fungi</taxon>
        <taxon>Dikarya</taxon>
        <taxon>Basidiomycota</taxon>
        <taxon>Agaricomycotina</taxon>
        <taxon>Agaricomycetes</taxon>
        <taxon>Phallomycetidae</taxon>
        <taxon>Phallales</taxon>
        <taxon>Clathraceae</taxon>
        <taxon>Clathrus</taxon>
    </lineage>
</organism>
<feature type="domain" description="GHMP kinase N-terminal" evidence="13">
    <location>
        <begin position="138"/>
        <end position="220"/>
    </location>
</feature>
<evidence type="ECO:0000256" key="8">
    <source>
        <dbReference type="ARBA" id="ARBA00022840"/>
    </source>
</evidence>
<comment type="caution">
    <text evidence="16">The sequence shown here is derived from an EMBL/GenBank/DDBJ whole genome shotgun (WGS) entry which is preliminary data.</text>
</comment>
<dbReference type="EMBL" id="BPWL01000003">
    <property type="protein sequence ID" value="GJJ08335.1"/>
    <property type="molecule type" value="Genomic_DNA"/>
</dbReference>
<dbReference type="PIRSF" id="PIRSF000530">
    <property type="entry name" value="Galactokinase"/>
    <property type="match status" value="1"/>
</dbReference>
<dbReference type="Proteomes" id="UP001050691">
    <property type="component" value="Unassembled WGS sequence"/>
</dbReference>
<dbReference type="Pfam" id="PF00288">
    <property type="entry name" value="GHMP_kinases_N"/>
    <property type="match status" value="1"/>
</dbReference>
<feature type="domain" description="Galactokinase N-terminal" evidence="15">
    <location>
        <begin position="36"/>
        <end position="84"/>
    </location>
</feature>
<dbReference type="AlphaFoldDB" id="A0AAV5A8W0"/>
<dbReference type="PROSITE" id="PS00106">
    <property type="entry name" value="GALACTOKINASE"/>
    <property type="match status" value="1"/>
</dbReference>
<dbReference type="Gene3D" id="3.30.230.10">
    <property type="match status" value="1"/>
</dbReference>
<evidence type="ECO:0000256" key="2">
    <source>
        <dbReference type="ARBA" id="ARBA00006566"/>
    </source>
</evidence>
<comment type="pathway">
    <text evidence="1">Carbohydrate metabolism; galactose metabolism.</text>
</comment>
<keyword evidence="5" id="KW-0808">Transferase</keyword>
<keyword evidence="17" id="KW-1185">Reference proteome</keyword>
<dbReference type="InterPro" id="IPR013750">
    <property type="entry name" value="GHMP_kinase_C_dom"/>
</dbReference>
<evidence type="ECO:0000313" key="16">
    <source>
        <dbReference type="EMBL" id="GJJ08335.1"/>
    </source>
</evidence>
<name>A0AAV5A8W0_9AGAM</name>
<evidence type="ECO:0000256" key="9">
    <source>
        <dbReference type="ARBA" id="ARBA00023144"/>
    </source>
</evidence>
<evidence type="ECO:0000256" key="4">
    <source>
        <dbReference type="ARBA" id="ARBA00019487"/>
    </source>
</evidence>
<evidence type="ECO:0000256" key="6">
    <source>
        <dbReference type="ARBA" id="ARBA00022741"/>
    </source>
</evidence>
<dbReference type="InterPro" id="IPR006203">
    <property type="entry name" value="GHMP_knse_ATP-bd_CS"/>
</dbReference>
<dbReference type="FunFam" id="1.20.1440.340:FF:000003">
    <property type="entry name" value="GAL1p Galactokinase"/>
    <property type="match status" value="1"/>
</dbReference>
<dbReference type="Gene3D" id="3.30.70.3170">
    <property type="match status" value="1"/>
</dbReference>
<keyword evidence="9" id="KW-0299">Galactose metabolism</keyword>
<dbReference type="InterPro" id="IPR019741">
    <property type="entry name" value="Galactokinase_CS"/>
</dbReference>
<dbReference type="GO" id="GO:0005829">
    <property type="term" value="C:cytosol"/>
    <property type="evidence" value="ECO:0007669"/>
    <property type="project" value="TreeGrafter"/>
</dbReference>
<evidence type="ECO:0000256" key="3">
    <source>
        <dbReference type="ARBA" id="ARBA00012315"/>
    </source>
</evidence>
<dbReference type="PRINTS" id="PR00959">
    <property type="entry name" value="MEVGALKINASE"/>
</dbReference>
<dbReference type="InterPro" id="IPR006206">
    <property type="entry name" value="Mevalonate/galactokinase"/>
</dbReference>
<accession>A0AAV5A8W0</accession>
<dbReference type="Gene3D" id="1.20.1440.340">
    <property type="match status" value="1"/>
</dbReference>
<dbReference type="Pfam" id="PF08544">
    <property type="entry name" value="GHMP_kinases_C"/>
    <property type="match status" value="1"/>
</dbReference>
<reference evidence="16" key="1">
    <citation type="submission" date="2021-10" db="EMBL/GenBank/DDBJ databases">
        <title>De novo Genome Assembly of Clathrus columnatus (Basidiomycota, Fungi) Using Illumina and Nanopore Sequence Data.</title>
        <authorList>
            <person name="Ogiso-Tanaka E."/>
            <person name="Itagaki H."/>
            <person name="Hosoya T."/>
            <person name="Hosaka K."/>
        </authorList>
    </citation>
    <scope>NUCLEOTIDE SEQUENCE</scope>
    <source>
        <strain evidence="16">MO-923</strain>
    </source>
</reference>
<evidence type="ECO:0000313" key="17">
    <source>
        <dbReference type="Proteomes" id="UP001050691"/>
    </source>
</evidence>